<proteinExistence type="predicted"/>
<reference evidence="2 3" key="1">
    <citation type="submission" date="2024-07" db="EMBL/GenBank/DDBJ databases">
        <title>Section-level genome sequencing and comparative genomics of Aspergillus sections Usti and Cavernicolus.</title>
        <authorList>
            <consortium name="Lawrence Berkeley National Laboratory"/>
            <person name="Nybo J.L."/>
            <person name="Vesth T.C."/>
            <person name="Theobald S."/>
            <person name="Frisvad J.C."/>
            <person name="Larsen T.O."/>
            <person name="Kjaerboelling I."/>
            <person name="Rothschild-Mancinelli K."/>
            <person name="Lyhne E.K."/>
            <person name="Kogle M.E."/>
            <person name="Barry K."/>
            <person name="Clum A."/>
            <person name="Na H."/>
            <person name="Ledsgaard L."/>
            <person name="Lin J."/>
            <person name="Lipzen A."/>
            <person name="Kuo A."/>
            <person name="Riley R."/>
            <person name="Mondo S."/>
            <person name="Labutti K."/>
            <person name="Haridas S."/>
            <person name="Pangalinan J."/>
            <person name="Salamov A.A."/>
            <person name="Simmons B.A."/>
            <person name="Magnuson J.K."/>
            <person name="Chen J."/>
            <person name="Drula E."/>
            <person name="Henrissat B."/>
            <person name="Wiebenga A."/>
            <person name="Lubbers R.J."/>
            <person name="Gomes A.C."/>
            <person name="Makela M.R."/>
            <person name="Stajich J."/>
            <person name="Grigoriev I.V."/>
            <person name="Mortensen U.H."/>
            <person name="De Vries R.P."/>
            <person name="Baker S.E."/>
            <person name="Andersen M.R."/>
        </authorList>
    </citation>
    <scope>NUCLEOTIDE SEQUENCE [LARGE SCALE GENOMIC DNA]</scope>
    <source>
        <strain evidence="2 3">CBS 209.92</strain>
    </source>
</reference>
<dbReference type="Proteomes" id="UP001610563">
    <property type="component" value="Unassembled WGS sequence"/>
</dbReference>
<dbReference type="Pfam" id="PF06985">
    <property type="entry name" value="HET"/>
    <property type="match status" value="1"/>
</dbReference>
<accession>A0ABR4G913</accession>
<protein>
    <recommendedName>
        <fullName evidence="1">Heterokaryon incompatibility domain-containing protein</fullName>
    </recommendedName>
</protein>
<name>A0ABR4G913_9EURO</name>
<dbReference type="InterPro" id="IPR010730">
    <property type="entry name" value="HET"/>
</dbReference>
<comment type="caution">
    <text evidence="2">The sequence shown here is derived from an EMBL/GenBank/DDBJ whole genome shotgun (WGS) entry which is preliminary data.</text>
</comment>
<dbReference type="PANTHER" id="PTHR24148">
    <property type="entry name" value="ANKYRIN REPEAT DOMAIN-CONTAINING PROTEIN 39 HOMOLOG-RELATED"/>
    <property type="match status" value="1"/>
</dbReference>
<sequence>MGDWPARLLNVATMASVEWQPGNVYDGVREPRYAIISYTWGRWKLDDDAPGDPLPVSGVPWKVPRVDQELFTVEEFQKVLNAIARDSDTTFVWVDIACIDQTPGSLENAREVGRQAKIFGNAHGAYIWLVKGYRYDRDVRDILYDLQDLECTFSKATSPPEPDPECPLTAAAIDEWTFASGVDSLVKVLNLPWFTSLWTLQEGFLRTSAKFIVGCDYAMSENGYCIALQDLLTWCIRIHELIPPALPMRTDAQWGSSFVDIIYQYGIDSLARRDRLSLYFAAKSRTTSDPLDRIYAIMQVWDFALGKSAPSSDPSRTWTLPELETELGKALLQEFPIESQLHVRLSPSETRQAWRISPRSSGIYHDLEFLETGRLAGTMDRRGSSLGLRQADGVVYAHFVGKACPFRTFLASWKELEDAHNYGSNENGPTPHQSPPVRLVLDKTPLGYGPLGGTQSEVRVPAHELLSYAARLYSHLRELQRNASVLLLGTISQRGGASWVAVGLLVMNAPDDVIGGWQKRLGLVMWTSWSHTGRDSCYKEACDVMSTDSGCWEDFECIIG</sequence>
<dbReference type="InterPro" id="IPR052895">
    <property type="entry name" value="HetReg/Transcr_Mod"/>
</dbReference>
<evidence type="ECO:0000313" key="2">
    <source>
        <dbReference type="EMBL" id="KAL2795520.1"/>
    </source>
</evidence>
<keyword evidence="3" id="KW-1185">Reference proteome</keyword>
<gene>
    <name evidence="2" type="ORF">BJX66DRAFT_168102</name>
</gene>
<dbReference type="PANTHER" id="PTHR24148:SF64">
    <property type="entry name" value="HETEROKARYON INCOMPATIBILITY DOMAIN-CONTAINING PROTEIN"/>
    <property type="match status" value="1"/>
</dbReference>
<evidence type="ECO:0000259" key="1">
    <source>
        <dbReference type="Pfam" id="PF06985"/>
    </source>
</evidence>
<evidence type="ECO:0000313" key="3">
    <source>
        <dbReference type="Proteomes" id="UP001610563"/>
    </source>
</evidence>
<organism evidence="2 3">
    <name type="scientific">Aspergillus keveii</name>
    <dbReference type="NCBI Taxonomy" id="714993"/>
    <lineage>
        <taxon>Eukaryota</taxon>
        <taxon>Fungi</taxon>
        <taxon>Dikarya</taxon>
        <taxon>Ascomycota</taxon>
        <taxon>Pezizomycotina</taxon>
        <taxon>Eurotiomycetes</taxon>
        <taxon>Eurotiomycetidae</taxon>
        <taxon>Eurotiales</taxon>
        <taxon>Aspergillaceae</taxon>
        <taxon>Aspergillus</taxon>
        <taxon>Aspergillus subgen. Nidulantes</taxon>
    </lineage>
</organism>
<feature type="domain" description="Heterokaryon incompatibility" evidence="1">
    <location>
        <begin position="33"/>
        <end position="202"/>
    </location>
</feature>
<dbReference type="EMBL" id="JBFTWV010000034">
    <property type="protein sequence ID" value="KAL2795520.1"/>
    <property type="molecule type" value="Genomic_DNA"/>
</dbReference>